<dbReference type="Proteomes" id="UP000864586">
    <property type="component" value="Unassembled WGS sequence"/>
</dbReference>
<protein>
    <submittedName>
        <fullName evidence="2">Chorismate lyase</fullName>
    </submittedName>
</protein>
<name>A0A1Q8MFS0_SHIBO</name>
<evidence type="ECO:0000313" key="2">
    <source>
        <dbReference type="EMBL" id="OOO81721.1"/>
    </source>
</evidence>
<evidence type="ECO:0000313" key="3">
    <source>
        <dbReference type="EMBL" id="PAY73517.1"/>
    </source>
</evidence>
<reference evidence="2" key="1">
    <citation type="submission" date="2017-02" db="EMBL/GenBank/DDBJ databases">
        <title>Shigella draft genomes.</title>
        <authorList>
            <person name="Weis A.M."/>
            <person name="Weimer B.C."/>
            <person name="Gilpin B."/>
        </authorList>
    </citation>
    <scope>NUCLEOTIDE SEQUENCE [LARGE SCALE GENOMIC DNA]</scope>
    <source>
        <strain evidence="2">BCW_4868</strain>
    </source>
</reference>
<evidence type="ECO:0000313" key="4">
    <source>
        <dbReference type="Proteomes" id="UP000218430"/>
    </source>
</evidence>
<dbReference type="EMBL" id="AAVUMO010000057">
    <property type="protein sequence ID" value="EGE3746588.1"/>
    <property type="molecule type" value="Genomic_DNA"/>
</dbReference>
<dbReference type="AlphaFoldDB" id="A0A1Q8MFS0"/>
<keyword evidence="2" id="KW-0456">Lyase</keyword>
<dbReference type="GO" id="GO:0016829">
    <property type="term" value="F:lyase activity"/>
    <property type="evidence" value="ECO:0007669"/>
    <property type="project" value="UniProtKB-KW"/>
</dbReference>
<reference evidence="3" key="3">
    <citation type="submission" date="2017-06" db="EMBL/GenBank/DDBJ databases">
        <authorList>
            <person name="Fouts D."/>
            <person name="Sutton G."/>
            <person name="Nguyen K."/>
            <person name="Thamlikitkul V."/>
        </authorList>
    </citation>
    <scope>NUCLEOTIDE SEQUENCE</scope>
    <source>
        <strain evidence="3">ESBL-W3-2</strain>
    </source>
</reference>
<dbReference type="EMBL" id="MSJS02000033">
    <property type="protein sequence ID" value="OOO81721.1"/>
    <property type="molecule type" value="Genomic_DNA"/>
</dbReference>
<dbReference type="Proteomes" id="UP000218430">
    <property type="component" value="Unassembled WGS sequence"/>
</dbReference>
<sequence>MVAFLLRIRSLNLLYISRKHFSAIQCLYVM</sequence>
<reference evidence="1" key="4">
    <citation type="submission" date="2018-05" db="EMBL/GenBank/DDBJ databases">
        <authorList>
            <person name="Ashton P.M."/>
            <person name="Dallman T."/>
            <person name="Nair S."/>
            <person name="De Pinna E."/>
            <person name="Peters T."/>
            <person name="Grant K."/>
        </authorList>
    </citation>
    <scope>NUCLEOTIDE SEQUENCE</scope>
    <source>
        <strain evidence="1">287711</strain>
    </source>
</reference>
<organism evidence="2">
    <name type="scientific">Shigella boydii</name>
    <dbReference type="NCBI Taxonomy" id="621"/>
    <lineage>
        <taxon>Bacteria</taxon>
        <taxon>Pseudomonadati</taxon>
        <taxon>Pseudomonadota</taxon>
        <taxon>Gammaproteobacteria</taxon>
        <taxon>Enterobacterales</taxon>
        <taxon>Enterobacteriaceae</taxon>
        <taxon>Shigella</taxon>
    </lineage>
</organism>
<accession>A0A1Q8MFS0</accession>
<comment type="caution">
    <text evidence="2">The sequence shown here is derived from an EMBL/GenBank/DDBJ whole genome shotgun (WGS) entry which is preliminary data.</text>
</comment>
<dbReference type="EMBL" id="NIYS01000081">
    <property type="protein sequence ID" value="PAY73517.1"/>
    <property type="molecule type" value="Genomic_DNA"/>
</dbReference>
<evidence type="ECO:0000313" key="1">
    <source>
        <dbReference type="EMBL" id="EGE3746588.1"/>
    </source>
</evidence>
<dbReference type="Proteomes" id="UP000868349">
    <property type="component" value="Unassembled WGS sequence"/>
</dbReference>
<gene>
    <name evidence="2" type="ORF">AJR17_009965</name>
    <name evidence="3" type="ORF">CEH00_12115</name>
    <name evidence="1" type="ORF">DLV22_18285</name>
</gene>
<reference evidence="4" key="2">
    <citation type="submission" date="2017-06" db="EMBL/GenBank/DDBJ databases">
        <title>WGS of SAMN07203007.</title>
        <authorList>
            <person name="Fouts D."/>
            <person name="Sutton G."/>
            <person name="Nguyen K."/>
            <person name="Thamlikitkul V."/>
        </authorList>
    </citation>
    <scope>NUCLEOTIDE SEQUENCE [LARGE SCALE GENOMIC DNA]</scope>
    <source>
        <strain evidence="4">ESBL-W3-2</strain>
    </source>
</reference>
<proteinExistence type="predicted"/>